<evidence type="ECO:0000256" key="1">
    <source>
        <dbReference type="ARBA" id="ARBA00008889"/>
    </source>
</evidence>
<dbReference type="CDD" id="cd05797">
    <property type="entry name" value="Ribosomal_L10"/>
    <property type="match status" value="1"/>
</dbReference>
<dbReference type="Gene3D" id="6.10.250.290">
    <property type="match status" value="1"/>
</dbReference>
<sequence>MVKESKKAAVAEIKQKIADSELVMFSQYSKLTVADDRELRRSLRGAKAEYCVYKNTLVSIAFKDLNIPVDEKQLTGPTAYIFAKEPLAPAKALAAFCKGHESVTVKGGVFQKQIIGAAQVQELAALPGREELLSKLVYLLQSPISGLVNVLQGPIRKLVYGLNAVAEKKQ</sequence>
<keyword evidence="2 5" id="KW-0689">Ribosomal protein</keyword>
<dbReference type="PANTHER" id="PTHR11560">
    <property type="entry name" value="39S RIBOSOMAL PROTEIN L10, MITOCHONDRIAL"/>
    <property type="match status" value="1"/>
</dbReference>
<evidence type="ECO:0000256" key="5">
    <source>
        <dbReference type="HAMAP-Rule" id="MF_00362"/>
    </source>
</evidence>
<evidence type="ECO:0000256" key="4">
    <source>
        <dbReference type="ARBA" id="ARBA00035202"/>
    </source>
</evidence>
<dbReference type="InterPro" id="IPR001790">
    <property type="entry name" value="Ribosomal_uL10"/>
</dbReference>
<evidence type="ECO:0000256" key="2">
    <source>
        <dbReference type="ARBA" id="ARBA00022980"/>
    </source>
</evidence>
<keyword evidence="5" id="KW-0699">rRNA-binding</keyword>
<gene>
    <name evidence="5 6" type="primary">rplJ</name>
    <name evidence="6" type="ORF">NO1_1502</name>
</gene>
<evidence type="ECO:0000256" key="3">
    <source>
        <dbReference type="ARBA" id="ARBA00023274"/>
    </source>
</evidence>
<protein>
    <recommendedName>
        <fullName evidence="4 5">Large ribosomal subunit protein uL10</fullName>
    </recommendedName>
</protein>
<comment type="subunit">
    <text evidence="5">Part of the ribosomal stalk of the 50S ribosomal subunit. The N-terminus interacts with L11 and the large rRNA to form the base of the stalk. The C-terminus forms an elongated spine to which L12 dimers bind in a sequential fashion forming a multimeric L10(L12)X complex.</text>
</comment>
<dbReference type="InterPro" id="IPR022973">
    <property type="entry name" value="Ribosomal_uL10_bac"/>
</dbReference>
<accession>A0A388TCR5</accession>
<dbReference type="Pfam" id="PF00466">
    <property type="entry name" value="Ribosomal_L10"/>
    <property type="match status" value="1"/>
</dbReference>
<dbReference type="GO" id="GO:0070180">
    <property type="term" value="F:large ribosomal subunit rRNA binding"/>
    <property type="evidence" value="ECO:0007669"/>
    <property type="project" value="UniProtKB-UniRule"/>
</dbReference>
<dbReference type="AlphaFoldDB" id="A0A388TCR5"/>
<keyword evidence="5" id="KW-0694">RNA-binding</keyword>
<proteinExistence type="inferred from homology"/>
<evidence type="ECO:0000313" key="6">
    <source>
        <dbReference type="EMBL" id="GBR74300.1"/>
    </source>
</evidence>
<dbReference type="InterPro" id="IPR043141">
    <property type="entry name" value="Ribosomal_uL10-like_sf"/>
</dbReference>
<dbReference type="HAMAP" id="MF_00362">
    <property type="entry name" value="Ribosomal_uL10"/>
    <property type="match status" value="1"/>
</dbReference>
<keyword evidence="3 5" id="KW-0687">Ribonucleoprotein</keyword>
<dbReference type="SUPFAM" id="SSF160369">
    <property type="entry name" value="Ribosomal protein L10-like"/>
    <property type="match status" value="1"/>
</dbReference>
<dbReference type="GO" id="GO:0005840">
    <property type="term" value="C:ribosome"/>
    <property type="evidence" value="ECO:0007669"/>
    <property type="project" value="UniProtKB-KW"/>
</dbReference>
<dbReference type="GO" id="GO:0006412">
    <property type="term" value="P:translation"/>
    <property type="evidence" value="ECO:0007669"/>
    <property type="project" value="UniProtKB-UniRule"/>
</dbReference>
<evidence type="ECO:0000313" key="7">
    <source>
        <dbReference type="Proteomes" id="UP000269352"/>
    </source>
</evidence>
<dbReference type="InterPro" id="IPR047865">
    <property type="entry name" value="Ribosomal_uL10_bac_type"/>
</dbReference>
<dbReference type="Gene3D" id="3.30.70.1730">
    <property type="match status" value="1"/>
</dbReference>
<dbReference type="GO" id="GO:1990904">
    <property type="term" value="C:ribonucleoprotein complex"/>
    <property type="evidence" value="ECO:0007669"/>
    <property type="project" value="UniProtKB-KW"/>
</dbReference>
<comment type="similarity">
    <text evidence="1 5">Belongs to the universal ribosomal protein uL10 family.</text>
</comment>
<dbReference type="EMBL" id="BGZN01000039">
    <property type="protein sequence ID" value="GBR74300.1"/>
    <property type="molecule type" value="Genomic_DNA"/>
</dbReference>
<name>A0A388TCR5_TERA1</name>
<organism evidence="6 7">
    <name type="scientific">Termititenax aidoneus</name>
    <dbReference type="NCBI Taxonomy" id="2218524"/>
    <lineage>
        <taxon>Bacteria</taxon>
        <taxon>Bacillati</taxon>
        <taxon>Candidatus Margulisiibacteriota</taxon>
        <taxon>Candidatus Termititenacia</taxon>
        <taxon>Candidatus Termititenacales</taxon>
        <taxon>Candidatus Termititenacaceae</taxon>
        <taxon>Candidatus Termititenax</taxon>
    </lineage>
</organism>
<reference evidence="6 7" key="1">
    <citation type="journal article" date="2019" name="ISME J.">
        <title>Genome analyses of uncultured TG2/ZB3 bacteria in 'Margulisbacteria' specifically attached to ectosymbiotic spirochetes of protists in the termite gut.</title>
        <authorList>
            <person name="Utami Y.D."/>
            <person name="Kuwahara H."/>
            <person name="Igai K."/>
            <person name="Murakami T."/>
            <person name="Sugaya K."/>
            <person name="Morikawa T."/>
            <person name="Nagura Y."/>
            <person name="Yuki M."/>
            <person name="Deevong P."/>
            <person name="Inoue T."/>
            <person name="Kihara K."/>
            <person name="Lo N."/>
            <person name="Yamada A."/>
            <person name="Ohkuma M."/>
            <person name="Hongoh Y."/>
        </authorList>
    </citation>
    <scope>NUCLEOTIDE SEQUENCE [LARGE SCALE GENOMIC DNA]</scope>
    <source>
        <strain evidence="6">NkOx7-01</strain>
    </source>
</reference>
<dbReference type="NCBIfam" id="NF000955">
    <property type="entry name" value="PRK00099.1-1"/>
    <property type="match status" value="1"/>
</dbReference>
<comment type="function">
    <text evidence="5">Forms part of the ribosomal stalk, playing a central role in the interaction of the ribosome with GTP-bound translation factors.</text>
</comment>
<keyword evidence="7" id="KW-1185">Reference proteome</keyword>
<comment type="caution">
    <text evidence="6">The sequence shown here is derived from an EMBL/GenBank/DDBJ whole genome shotgun (WGS) entry which is preliminary data.</text>
</comment>
<dbReference type="Proteomes" id="UP000269352">
    <property type="component" value="Unassembled WGS sequence"/>
</dbReference>